<reference evidence="1" key="1">
    <citation type="submission" date="2023-03" db="EMBL/GenBank/DDBJ databases">
        <authorList>
            <person name="Cremers G."/>
            <person name="Picone N."/>
        </authorList>
    </citation>
    <scope>NUCLEOTIDE SEQUENCE</scope>
    <source>
        <strain evidence="1">Sample_alias</strain>
    </source>
</reference>
<accession>A0ABM9IA83</accession>
<name>A0ABM9IA83_9BACT</name>
<protein>
    <submittedName>
        <fullName evidence="1">Uncharacterized protein</fullName>
    </submittedName>
</protein>
<dbReference type="EMBL" id="OX458932">
    <property type="protein sequence ID" value="CAI9084554.1"/>
    <property type="molecule type" value="Genomic_DNA"/>
</dbReference>
<proteinExistence type="predicted"/>
<organism evidence="1 2">
    <name type="scientific">Candidatus Methylacidiphilum fumarolicum</name>
    <dbReference type="NCBI Taxonomy" id="591154"/>
    <lineage>
        <taxon>Bacteria</taxon>
        <taxon>Pseudomonadati</taxon>
        <taxon>Verrucomicrobiota</taxon>
        <taxon>Methylacidiphilae</taxon>
        <taxon>Methylacidiphilales</taxon>
        <taxon>Methylacidiphilaceae</taxon>
        <taxon>Methylacidiphilum (ex Ratnadevi et al. 2023)</taxon>
    </lineage>
</organism>
<sequence>MKELSPALLSSALEEKIRARISELSVHLDQLVAAYLSRLHREIENLSLEISLINKHAPDTRKKIKLLSQLLKTLERIQIRPEKGRRKDLKKIDSLIGYLSEQLEKESKELKVSSFVLSLERQIKQ</sequence>
<keyword evidence="2" id="KW-1185">Reference proteome</keyword>
<evidence type="ECO:0000313" key="2">
    <source>
        <dbReference type="Proteomes" id="UP001161497"/>
    </source>
</evidence>
<dbReference type="Proteomes" id="UP001161497">
    <property type="component" value="Chromosome"/>
</dbReference>
<evidence type="ECO:0000313" key="1">
    <source>
        <dbReference type="EMBL" id="CAI9084554.1"/>
    </source>
</evidence>
<gene>
    <name evidence="1" type="ORF">MFUM_0147</name>
</gene>
<dbReference type="RefSeq" id="WP_009058094.1">
    <property type="nucleotide sequence ID" value="NZ_JAHXRZ010000003.1"/>
</dbReference>